<evidence type="ECO:0000313" key="3">
    <source>
        <dbReference type="Proteomes" id="UP000270471"/>
    </source>
</evidence>
<evidence type="ECO:0000256" key="1">
    <source>
        <dbReference type="SAM" id="MobiDB-lite"/>
    </source>
</evidence>
<dbReference type="OrthoDB" id="3855340at2"/>
<evidence type="ECO:0008006" key="4">
    <source>
        <dbReference type="Google" id="ProtNLM"/>
    </source>
</evidence>
<organism evidence="2 3">
    <name type="scientific">Streptomyces shenzhenensis</name>
    <dbReference type="NCBI Taxonomy" id="943815"/>
    <lineage>
        <taxon>Bacteria</taxon>
        <taxon>Bacillati</taxon>
        <taxon>Actinomycetota</taxon>
        <taxon>Actinomycetes</taxon>
        <taxon>Kitasatosporales</taxon>
        <taxon>Streptomycetaceae</taxon>
        <taxon>Streptomyces</taxon>
    </lineage>
</organism>
<protein>
    <recommendedName>
        <fullName evidence="4">Proline-rich protein</fullName>
    </recommendedName>
</protein>
<dbReference type="Proteomes" id="UP000270471">
    <property type="component" value="Unassembled WGS sequence"/>
</dbReference>
<feature type="region of interest" description="Disordered" evidence="1">
    <location>
        <begin position="114"/>
        <end position="179"/>
    </location>
</feature>
<dbReference type="NCBIfam" id="NF040464">
    <property type="entry name" value="SCO3374_fam"/>
    <property type="match status" value="1"/>
</dbReference>
<comment type="caution">
    <text evidence="2">The sequence shown here is derived from an EMBL/GenBank/DDBJ whole genome shotgun (WGS) entry which is preliminary data.</text>
</comment>
<accession>A0A3M0HWU6</accession>
<dbReference type="InterPro" id="IPR047919">
    <property type="entry name" value="SCO3374-like"/>
</dbReference>
<sequence>MVGTVPMIPLPRRPVAPDARARDWYENELGWATVAGEPLRLVTGVRFDVLDVPAEAGAAALRHLAPGSPVALRGDRMRLLVAAGGAEELPGLLDWLEWGSLPLDLLALGAGGRLDAPAPPGPDAGGPRPLPAGRTGPAFPSRRVPAPRSTRSARSVRSAGSPHSAQGAALWLRPPEPGREVEASLPTLSAVGGGGGAPDLVRLVDTVAAHCHRIRLRRASAGPPAVQPLAFS</sequence>
<name>A0A3M0HWU6_9ACTN</name>
<proteinExistence type="predicted"/>
<gene>
    <name evidence="2" type="ORF">CTZ28_37005</name>
</gene>
<dbReference type="EMBL" id="PENI01000035">
    <property type="protein sequence ID" value="RMB80984.1"/>
    <property type="molecule type" value="Genomic_DNA"/>
</dbReference>
<dbReference type="AlphaFoldDB" id="A0A3M0HWU6"/>
<keyword evidence="3" id="KW-1185">Reference proteome</keyword>
<evidence type="ECO:0000313" key="2">
    <source>
        <dbReference type="EMBL" id="RMB80984.1"/>
    </source>
</evidence>
<feature type="compositionally biased region" description="Low complexity" evidence="1">
    <location>
        <begin position="125"/>
        <end position="162"/>
    </location>
</feature>
<reference evidence="2 3" key="1">
    <citation type="submission" date="2017-11" db="EMBL/GenBank/DDBJ databases">
        <title>Draft genome of actinobacteria isolated from guarana (Paullinia cupana (Mart.) Ducke.</title>
        <authorList>
            <person name="Siqueira K.A."/>
            <person name="Liotti R.G."/>
            <person name="Mendes T.A.O."/>
            <person name="Soares M.A."/>
        </authorList>
    </citation>
    <scope>NUCLEOTIDE SEQUENCE [LARGE SCALE GENOMIC DNA]</scope>
    <source>
        <strain evidence="2 3">193</strain>
    </source>
</reference>